<reference evidence="1 2" key="1">
    <citation type="submission" date="2020-06" db="EMBL/GenBank/DDBJ databases">
        <authorList>
            <person name="Li R."/>
            <person name="Bekaert M."/>
        </authorList>
    </citation>
    <scope>NUCLEOTIDE SEQUENCE [LARGE SCALE GENOMIC DNA]</scope>
    <source>
        <strain evidence="2">wild</strain>
    </source>
</reference>
<evidence type="ECO:0000313" key="1">
    <source>
        <dbReference type="EMBL" id="CAC5385354.1"/>
    </source>
</evidence>
<evidence type="ECO:0000313" key="2">
    <source>
        <dbReference type="Proteomes" id="UP000507470"/>
    </source>
</evidence>
<evidence type="ECO:0008006" key="3">
    <source>
        <dbReference type="Google" id="ProtNLM"/>
    </source>
</evidence>
<dbReference type="AlphaFoldDB" id="A0A6J8BRA6"/>
<name>A0A6J8BRA6_MYTCO</name>
<protein>
    <recommendedName>
        <fullName evidence="3">MULE transposase domain-containing protein</fullName>
    </recommendedName>
</protein>
<dbReference type="Proteomes" id="UP000507470">
    <property type="component" value="Unassembled WGS sequence"/>
</dbReference>
<accession>A0A6J8BRA6</accession>
<keyword evidence="2" id="KW-1185">Reference proteome</keyword>
<organism evidence="1 2">
    <name type="scientific">Mytilus coruscus</name>
    <name type="common">Sea mussel</name>
    <dbReference type="NCBI Taxonomy" id="42192"/>
    <lineage>
        <taxon>Eukaryota</taxon>
        <taxon>Metazoa</taxon>
        <taxon>Spiralia</taxon>
        <taxon>Lophotrochozoa</taxon>
        <taxon>Mollusca</taxon>
        <taxon>Bivalvia</taxon>
        <taxon>Autobranchia</taxon>
        <taxon>Pteriomorphia</taxon>
        <taxon>Mytilida</taxon>
        <taxon>Mytiloidea</taxon>
        <taxon>Mytilidae</taxon>
        <taxon>Mytilinae</taxon>
        <taxon>Mytilus</taxon>
    </lineage>
</organism>
<sequence length="165" mass="18747">MQHMYGLRAVINIPLQSYYPPLVSSNYLTEPYHSKIVGRNVNESEEAATKLADVDTSDLVIGSDQEGSMVKVILKNFPDTTHVLCTRHLKSILSEKMTNGVGIHRKDRIDIEQRIFGRNSISNADESTVFEEKCEEVEEFCKEKFPSLKGYFSTVSEANTQWKNI</sequence>
<gene>
    <name evidence="1" type="ORF">MCOR_20904</name>
</gene>
<dbReference type="EMBL" id="CACVKT020003693">
    <property type="protein sequence ID" value="CAC5385354.1"/>
    <property type="molecule type" value="Genomic_DNA"/>
</dbReference>
<dbReference type="OrthoDB" id="6137319at2759"/>
<proteinExistence type="predicted"/>